<dbReference type="Pfam" id="PF00512">
    <property type="entry name" value="HisKA"/>
    <property type="match status" value="1"/>
</dbReference>
<evidence type="ECO:0000259" key="5">
    <source>
        <dbReference type="PROSITE" id="PS50109"/>
    </source>
</evidence>
<evidence type="ECO:0000256" key="1">
    <source>
        <dbReference type="ARBA" id="ARBA00022553"/>
    </source>
</evidence>
<dbReference type="SUPFAM" id="SSF55781">
    <property type="entry name" value="GAF domain-like"/>
    <property type="match status" value="1"/>
</dbReference>
<dbReference type="InterPro" id="IPR005467">
    <property type="entry name" value="His_kinase_dom"/>
</dbReference>
<feature type="compositionally biased region" description="Polar residues" evidence="4">
    <location>
        <begin position="1108"/>
        <end position="1117"/>
    </location>
</feature>
<reference evidence="7 8" key="1">
    <citation type="journal article" date="2018" name="IMA Fungus">
        <title>IMA Genome-F 9: Draft genome sequence of Annulohypoxylon stygium, Aspergillus mulundensis, Berkeleyomyces basicola (syn. Thielaviopsis basicola), Ceratocystis smalleyi, two Cercospora beticola strains, Coleophoma cylindrospora, Fusarium fracticaudum, Phialophora cf. hyalina, and Morchella septimelata.</title>
        <authorList>
            <person name="Wingfield B.D."/>
            <person name="Bills G.F."/>
            <person name="Dong Y."/>
            <person name="Huang W."/>
            <person name="Nel W.J."/>
            <person name="Swalarsk-Parry B.S."/>
            <person name="Vaghefi N."/>
            <person name="Wilken P.M."/>
            <person name="An Z."/>
            <person name="de Beer Z.W."/>
            <person name="De Vos L."/>
            <person name="Chen L."/>
            <person name="Duong T.A."/>
            <person name="Gao Y."/>
            <person name="Hammerbacher A."/>
            <person name="Kikkert J.R."/>
            <person name="Li Y."/>
            <person name="Li H."/>
            <person name="Li K."/>
            <person name="Li Q."/>
            <person name="Liu X."/>
            <person name="Ma X."/>
            <person name="Naidoo K."/>
            <person name="Pethybridge S.J."/>
            <person name="Sun J."/>
            <person name="Steenkamp E.T."/>
            <person name="van der Nest M.A."/>
            <person name="van Wyk S."/>
            <person name="Wingfield M.J."/>
            <person name="Xiong C."/>
            <person name="Yue Q."/>
            <person name="Zhang X."/>
        </authorList>
    </citation>
    <scope>NUCLEOTIDE SEQUENCE [LARGE SCALE GENOMIC DNA]</scope>
    <source>
        <strain evidence="7 8">BP5796</strain>
    </source>
</reference>
<dbReference type="InterPro" id="IPR003661">
    <property type="entry name" value="HisK_dim/P_dom"/>
</dbReference>
<dbReference type="InterPro" id="IPR001789">
    <property type="entry name" value="Sig_transdc_resp-reg_receiver"/>
</dbReference>
<dbReference type="Pfam" id="PF26131">
    <property type="entry name" value="PAS-like"/>
    <property type="match status" value="1"/>
</dbReference>
<dbReference type="Gene3D" id="3.30.565.10">
    <property type="entry name" value="Histidine kinase-like ATPase, C-terminal domain"/>
    <property type="match status" value="1"/>
</dbReference>
<dbReference type="PRINTS" id="PR00344">
    <property type="entry name" value="BCTRLSENSOR"/>
</dbReference>
<keyword evidence="8" id="KW-1185">Reference proteome</keyword>
<feature type="domain" description="Response regulatory" evidence="6">
    <location>
        <begin position="1141"/>
        <end position="1273"/>
    </location>
</feature>
<evidence type="ECO:0000256" key="2">
    <source>
        <dbReference type="PROSITE-ProRule" id="PRU00169"/>
    </source>
</evidence>
<dbReference type="Gene3D" id="3.40.50.2300">
    <property type="match status" value="1"/>
</dbReference>
<dbReference type="Pfam" id="PF00989">
    <property type="entry name" value="PAS"/>
    <property type="match status" value="1"/>
</dbReference>
<dbReference type="InterPro" id="IPR000014">
    <property type="entry name" value="PAS"/>
</dbReference>
<dbReference type="Pfam" id="PF02518">
    <property type="entry name" value="HATPase_c"/>
    <property type="match status" value="1"/>
</dbReference>
<dbReference type="SUPFAM" id="SSF55874">
    <property type="entry name" value="ATPase domain of HSP90 chaperone/DNA topoisomerase II/histidine kinase"/>
    <property type="match status" value="1"/>
</dbReference>
<dbReference type="InterPro" id="IPR036890">
    <property type="entry name" value="HATPase_C_sf"/>
</dbReference>
<dbReference type="PROSITE" id="PS50109">
    <property type="entry name" value="HIS_KIN"/>
    <property type="match status" value="1"/>
</dbReference>
<keyword evidence="1 2" id="KW-0597">Phosphoprotein</keyword>
<organism evidence="7 8">
    <name type="scientific">Coleophoma crateriformis</name>
    <dbReference type="NCBI Taxonomy" id="565419"/>
    <lineage>
        <taxon>Eukaryota</taxon>
        <taxon>Fungi</taxon>
        <taxon>Dikarya</taxon>
        <taxon>Ascomycota</taxon>
        <taxon>Pezizomycotina</taxon>
        <taxon>Leotiomycetes</taxon>
        <taxon>Helotiales</taxon>
        <taxon>Dermateaceae</taxon>
        <taxon>Coleophoma</taxon>
    </lineage>
</organism>
<name>A0A3D8RPF0_9HELO</name>
<dbReference type="OrthoDB" id="60033at2759"/>
<comment type="caution">
    <text evidence="7">The sequence shown here is derived from an EMBL/GenBank/DDBJ whole genome shotgun (WGS) entry which is preliminary data.</text>
</comment>
<accession>A0A3D8RPF0</accession>
<dbReference type="InterPro" id="IPR003594">
    <property type="entry name" value="HATPase_dom"/>
</dbReference>
<feature type="modified residue" description="4-aspartylphosphate" evidence="2">
    <location>
        <position position="1202"/>
    </location>
</feature>
<dbReference type="AlphaFoldDB" id="A0A3D8RPF0"/>
<gene>
    <name evidence="7" type="ORF">BP5796_06649</name>
</gene>
<evidence type="ECO:0000259" key="6">
    <source>
        <dbReference type="PROSITE" id="PS50110"/>
    </source>
</evidence>
<dbReference type="PANTHER" id="PTHR43719:SF30">
    <property type="entry name" value="TWO-COMPONENT SYSTEM RESPONSE REGULATOR"/>
    <property type="match status" value="1"/>
</dbReference>
<dbReference type="SMART" id="SM00091">
    <property type="entry name" value="PAS"/>
    <property type="match status" value="1"/>
</dbReference>
<dbReference type="SMART" id="SM00448">
    <property type="entry name" value="REC"/>
    <property type="match status" value="1"/>
</dbReference>
<feature type="coiled-coil region" evidence="3">
    <location>
        <begin position="629"/>
        <end position="661"/>
    </location>
</feature>
<evidence type="ECO:0000256" key="3">
    <source>
        <dbReference type="SAM" id="Coils"/>
    </source>
</evidence>
<protein>
    <submittedName>
        <fullName evidence="7">Uncharacterized protein</fullName>
    </submittedName>
</protein>
<dbReference type="SUPFAM" id="SSF55785">
    <property type="entry name" value="PYP-like sensor domain (PAS domain)"/>
    <property type="match status" value="1"/>
</dbReference>
<dbReference type="InterPro" id="IPR011006">
    <property type="entry name" value="CheY-like_superfamily"/>
</dbReference>
<dbReference type="Gene3D" id="3.30.450.20">
    <property type="entry name" value="PAS domain"/>
    <property type="match status" value="2"/>
</dbReference>
<dbReference type="SUPFAM" id="SSF47384">
    <property type="entry name" value="Homodimeric domain of signal transducing histidine kinase"/>
    <property type="match status" value="1"/>
</dbReference>
<dbReference type="GO" id="GO:0006355">
    <property type="term" value="P:regulation of DNA-templated transcription"/>
    <property type="evidence" value="ECO:0007669"/>
    <property type="project" value="InterPro"/>
</dbReference>
<dbReference type="SMART" id="SM00388">
    <property type="entry name" value="HisKA"/>
    <property type="match status" value="1"/>
</dbReference>
<evidence type="ECO:0000256" key="4">
    <source>
        <dbReference type="SAM" id="MobiDB-lite"/>
    </source>
</evidence>
<dbReference type="InterPro" id="IPR036097">
    <property type="entry name" value="HisK_dim/P_sf"/>
</dbReference>
<keyword evidence="3" id="KW-0175">Coiled coil</keyword>
<dbReference type="InterPro" id="IPR058846">
    <property type="entry name" value="PAS-like"/>
</dbReference>
<dbReference type="InterPro" id="IPR050956">
    <property type="entry name" value="2C_system_His_kinase"/>
</dbReference>
<feature type="domain" description="Histidine kinase" evidence="5">
    <location>
        <begin position="818"/>
        <end position="1089"/>
    </location>
</feature>
<dbReference type="InterPro" id="IPR004358">
    <property type="entry name" value="Sig_transdc_His_kin-like_C"/>
</dbReference>
<dbReference type="CDD" id="cd00130">
    <property type="entry name" value="PAS"/>
    <property type="match status" value="1"/>
</dbReference>
<dbReference type="CDD" id="cd17546">
    <property type="entry name" value="REC_hyHK_CKI1_RcsC-like"/>
    <property type="match status" value="1"/>
</dbReference>
<dbReference type="Gene3D" id="1.10.287.130">
    <property type="match status" value="1"/>
</dbReference>
<dbReference type="EMBL" id="PDLN01000009">
    <property type="protein sequence ID" value="RDW75828.1"/>
    <property type="molecule type" value="Genomic_DNA"/>
</dbReference>
<dbReference type="CDD" id="cd00082">
    <property type="entry name" value="HisKA"/>
    <property type="match status" value="1"/>
</dbReference>
<evidence type="ECO:0000313" key="8">
    <source>
        <dbReference type="Proteomes" id="UP000256328"/>
    </source>
</evidence>
<dbReference type="PROSITE" id="PS50110">
    <property type="entry name" value="RESPONSE_REGULATORY"/>
    <property type="match status" value="1"/>
</dbReference>
<sequence>MRLEDVLDSPHRPRRASTLPHSTSIVSSYSAQHLFKFSGRFLQLQRLRATALPHTSQAFATFVPATYKALGTIAEEVDFEGRYRIEGAIQLWPSMARLSLERDASLEDFQLVGITELLDGDKRPVCIIDRKKELLQEPVYANASFLRLQASTGKAFDSKTNGFHEQLPNEQYTELVRWIISSQTDDDVASYGDHRWTVQTLRERWRVVSGYPTLEGSSGTIGKRPAAVGAQTTVADKSREVFTLANSLTNMLAPNESIQPRSSDFNLGGGQGQSEEHGKLLELFDPNCSNIHARMTAHKKLVLEFDWGSTDLGPISSWSLELQRSCDFLLSDPRPAALYWPESRAMMYNEAYSQIAGQKHPHMMGQPFNVFWSELGDDFFKYMDDVYANGVAVTQEDNLYYLNRNGYIEETYFSMSLIPFATGDGRVACYNSAYDCTRQVIADRRITFLLRLSQSIASSKEPKDFWSQLLKALECNTFEIPFALLYSAGGESNETLSECSEQSSNIELWSLEGTVRVPSDSSHVPKRLNFECPVENFIKHFQKHLKSSDPTLLQVSDGTLPTGLLEDLRSSGAEICDSAIFLPIRSTGENVLGFLIVGVDSHRPYDADYQLFTQLMTRQLTNSMATAVLFEEENRKARAAAEMATLDRNRLTKQLAATTQEAVAADHRFRRMADLAPVGMFHIDPQGILLYANEDYFVMTQHPRDPKPQAMSWYDVIAEIDHPRMDIEWAKLLGGDPVSFELRLKTQFVPPEPANDDTFLNTWIIAAAYPDKDESGNVVGILGCLTDISRQKWAEGIQARKRLEALELKRQQESFIDMTSHEMRNPLSAIIQSADSISNSLSAMINSPNPMIEISRETLENHIDAAQTIVHCGQHQKRIIDDILILSKINSHLISVTPVEVQPLLVIKNALKMFEGELQTNDMELKLEVEESFSELSIDWLKLDPSRLLQVLINLTTNAIKFTIPEAEKNITIRVGASQTPPASTNGVEFLAREPSRKDLSFGLDWGSGETVYLIVQVQDTGRGLNEHERKLLFQRFSQASPRTHVQYGGSGLGLFISRELTELQGGQIGLLSEAGVGSTFAFYVRARRCSPPQCAIPLVEIDTQAQPNAATSSVPTGPQAEPTRAQSSQAKSNKVTVIRNVLIVEDNLVNQKVLSKQLRTAGCTVYVANHGQEALDFLQASEYWKDSTEGKVLPNFICLMDLEMPVMGGLACVRRIRELQNEGTIIGHIPVIAVTANARSEQIAVAREAGMDSVVTKPFRIPELIPEMDKLLGQP</sequence>
<dbReference type="SUPFAM" id="SSF52172">
    <property type="entry name" value="CheY-like"/>
    <property type="match status" value="1"/>
</dbReference>
<dbReference type="PANTHER" id="PTHR43719">
    <property type="entry name" value="TWO-COMPONENT HISTIDINE KINASE"/>
    <property type="match status" value="1"/>
</dbReference>
<dbReference type="InterPro" id="IPR035965">
    <property type="entry name" value="PAS-like_dom_sf"/>
</dbReference>
<dbReference type="SMART" id="SM00387">
    <property type="entry name" value="HATPase_c"/>
    <property type="match status" value="1"/>
</dbReference>
<proteinExistence type="predicted"/>
<feature type="region of interest" description="Disordered" evidence="4">
    <location>
        <begin position="1108"/>
        <end position="1132"/>
    </location>
</feature>
<evidence type="ECO:0000313" key="7">
    <source>
        <dbReference type="EMBL" id="RDW75828.1"/>
    </source>
</evidence>
<dbReference type="Pfam" id="PF00072">
    <property type="entry name" value="Response_reg"/>
    <property type="match status" value="1"/>
</dbReference>
<dbReference type="GO" id="GO:0000155">
    <property type="term" value="F:phosphorelay sensor kinase activity"/>
    <property type="evidence" value="ECO:0007669"/>
    <property type="project" value="InterPro"/>
</dbReference>
<dbReference type="Proteomes" id="UP000256328">
    <property type="component" value="Unassembled WGS sequence"/>
</dbReference>
<dbReference type="InterPro" id="IPR013767">
    <property type="entry name" value="PAS_fold"/>
</dbReference>